<feature type="compositionally biased region" description="Low complexity" evidence="1">
    <location>
        <begin position="1212"/>
        <end position="1223"/>
    </location>
</feature>
<organism evidence="2 3">
    <name type="scientific">Apiospora saccharicola</name>
    <dbReference type="NCBI Taxonomy" id="335842"/>
    <lineage>
        <taxon>Eukaryota</taxon>
        <taxon>Fungi</taxon>
        <taxon>Dikarya</taxon>
        <taxon>Ascomycota</taxon>
        <taxon>Pezizomycotina</taxon>
        <taxon>Sordariomycetes</taxon>
        <taxon>Xylariomycetidae</taxon>
        <taxon>Amphisphaeriales</taxon>
        <taxon>Apiosporaceae</taxon>
        <taxon>Apiospora</taxon>
    </lineage>
</organism>
<feature type="compositionally biased region" description="Acidic residues" evidence="1">
    <location>
        <begin position="1050"/>
        <end position="1072"/>
    </location>
</feature>
<dbReference type="EMBL" id="JAQQWM010000009">
    <property type="protein sequence ID" value="KAK8047035.1"/>
    <property type="molecule type" value="Genomic_DNA"/>
</dbReference>
<sequence>MSSQDQGKTGGGGGHPSPTEPPSTKKPDMGIVMSELMAFARKNPESKFTMEEFADALRQVAKRKQKAELTKAVIGVTGDIASPRLHSNSNTNMEPKTPSSDTHERATENTSGSSSSAAAQSSSAITPVPSTKVGQADLGTHQGGQASPAITITGTDGQELDPLNEEKHASRVNETSNAGEFAMATKQASARSTVNSDEATRLVESVKTASSDPGVAPACEADQSVLSIRPRIDGSEPADSTSNLVSTLSLDPNRILAPGPGFAASSSVTGNRKAPPPALNLEQPSRPEPGLPAPNHYVSVLAKSAKAMTLSPEKIKLLEAALNWNKSTAEPIVLLKSPVATSFSGDKKKEGIPSISDYTVNPIPKVDQGTTTNVAPDFTLETPLTATFAKEQVELKKEEPPKSEGAESLYKPDVKALVENQTGGSDANDNKEEGEGKKDRDLQGRSSQGISRFHRIHLALQTGRSRVSRRIDLIAQLSLQVELIVEVAKHLPPSDLLNLYSIHRPFHEKINLFLRSSTLAWTNYNCPEAALVYNWHSAAYRHLTIPDPAGRPLVSPLTPYGFHPWRPVKNQYQPKSVADDKAYLESKGIDTSSRKGKEKAAPWDGRTAKCDHDCDNHDHDHAKGKEDNDDVHRLVPSLKWYAMCYTRQETVDDILAHLARRGHRTPPRTSISLLKMWKLMATPTNAERREIIRCSARSKIGNCKCWILEAKQRMDDGKAVPCLKVLERMVNIGMENLPEGVQGFTDLDLLRIQCFFLKLDLRCNDPLYGPEDTDLSELMLGQRSLVPLRQLLYGERYHKIDQLLALKVRYDLGATWSVLQPAAPAVLSRQNFKLVGVPFDDWGKEHLEYWGERACGSLVEEPRASSTPYDINRTPMVHVQQIVAEEAVRRKLNLDAHLLPLLLWGCVDWKTGRNLHPTESEIYIRDAAHKTRHMDTSEEYTRIEILKARWPRLTTAEQEEVLAAQLKRDDLLRKWDNNQIWDRQDHDDHDDQTVQLSYAVMQPITGRTGPPSDPTLTTDTGAPLDNDDDSVETPGHVTALLLELENMADSDFGDQSDTDSDIEEENGSDDNENAWKPKTRRSEDVQLPQSFIQKAGDHAEKLHRAALASASSRSSEQTPYWPYSGLPPSWTAPTPNLNNGNNVDEEGHPIVDHDFINNVLQDLDQELSDGDLENAVNDEWDDFEWTFAPKILWSFLNRKDNPEAQPAAGSSTTTTNNPPITTETMEETVEAAWAALQEAEKAARAAGFRNIQARPQEQPA</sequence>
<feature type="region of interest" description="Disordered" evidence="1">
    <location>
        <begin position="1050"/>
        <end position="1085"/>
    </location>
</feature>
<evidence type="ECO:0000313" key="3">
    <source>
        <dbReference type="Proteomes" id="UP001446871"/>
    </source>
</evidence>
<feature type="region of interest" description="Disordered" evidence="1">
    <location>
        <begin position="61"/>
        <end position="197"/>
    </location>
</feature>
<proteinExistence type="predicted"/>
<feature type="region of interest" description="Disordered" evidence="1">
    <location>
        <begin position="1202"/>
        <end position="1227"/>
    </location>
</feature>
<feature type="compositionally biased region" description="Polar residues" evidence="1">
    <location>
        <begin position="143"/>
        <end position="156"/>
    </location>
</feature>
<feature type="region of interest" description="Disordered" evidence="1">
    <location>
        <begin position="394"/>
        <end position="413"/>
    </location>
</feature>
<feature type="compositionally biased region" description="Basic and acidic residues" evidence="1">
    <location>
        <begin position="428"/>
        <end position="443"/>
    </location>
</feature>
<feature type="region of interest" description="Disordered" evidence="1">
    <location>
        <begin position="1"/>
        <end position="29"/>
    </location>
</feature>
<protein>
    <submittedName>
        <fullName evidence="2">Uncharacterized protein</fullName>
    </submittedName>
</protein>
<evidence type="ECO:0000256" key="1">
    <source>
        <dbReference type="SAM" id="MobiDB-lite"/>
    </source>
</evidence>
<feature type="compositionally biased region" description="Polar residues" evidence="1">
    <location>
        <begin position="85"/>
        <end position="100"/>
    </location>
</feature>
<feature type="compositionally biased region" description="Low complexity" evidence="1">
    <location>
        <begin position="111"/>
        <end position="124"/>
    </location>
</feature>
<keyword evidence="3" id="KW-1185">Reference proteome</keyword>
<feature type="region of interest" description="Disordered" evidence="1">
    <location>
        <begin position="1003"/>
        <end position="1033"/>
    </location>
</feature>
<feature type="compositionally biased region" description="Polar residues" evidence="1">
    <location>
        <begin position="186"/>
        <end position="197"/>
    </location>
</feature>
<gene>
    <name evidence="2" type="ORF">PG996_015099</name>
</gene>
<name>A0ABR1TK56_9PEZI</name>
<feature type="region of interest" description="Disordered" evidence="1">
    <location>
        <begin position="259"/>
        <end position="293"/>
    </location>
</feature>
<accession>A0ABR1TK56</accession>
<comment type="caution">
    <text evidence="2">The sequence shown here is derived from an EMBL/GenBank/DDBJ whole genome shotgun (WGS) entry which is preliminary data.</text>
</comment>
<reference evidence="2 3" key="1">
    <citation type="submission" date="2023-01" db="EMBL/GenBank/DDBJ databases">
        <title>Analysis of 21 Apiospora genomes using comparative genomics revels a genus with tremendous synthesis potential of carbohydrate active enzymes and secondary metabolites.</title>
        <authorList>
            <person name="Sorensen T."/>
        </authorList>
    </citation>
    <scope>NUCLEOTIDE SEQUENCE [LARGE SCALE GENOMIC DNA]</scope>
    <source>
        <strain evidence="2 3">CBS 83171</strain>
    </source>
</reference>
<evidence type="ECO:0000313" key="2">
    <source>
        <dbReference type="EMBL" id="KAK8047035.1"/>
    </source>
</evidence>
<dbReference type="Proteomes" id="UP001446871">
    <property type="component" value="Unassembled WGS sequence"/>
</dbReference>
<feature type="region of interest" description="Disordered" evidence="1">
    <location>
        <begin position="420"/>
        <end position="447"/>
    </location>
</feature>